<protein>
    <submittedName>
        <fullName evidence="1">Uncharacterized protein</fullName>
    </submittedName>
</protein>
<dbReference type="STRING" id="946122.A0A0C2W1C8"/>
<dbReference type="Proteomes" id="UP000054549">
    <property type="component" value="Unassembled WGS sequence"/>
</dbReference>
<sequence length="434" mass="49961">MHLCSLNIPQHLLAIWRNAGETKIRFDIKPDFIILDHNDVWKAHGELVASMKPYLPTSFDRPPRNPALKINSGFKACEFLLYFWALGPVVFRPLLPHHLWTHFCKLVCVTRIIHQRTITRQQLEIAHKLILEWEAEFEYRYYARDLSRLHYVRLCIHAMIHTAHETIRCGPLNLLAQWSLENTIGNLGREVRQPSNAFSNLAERGLLRAQQNALMAVLPELAICSHLPRGALSLGSYYYLLRACERHEKKPQIDAEEAVIRRVLRLSPNSTILIRKWARLLLPNQQVARSLWRDGRAVDGRTSRNVKLKLSANGYTVFAEVMYYFTTTFFEHPHAFAMISTYSNPDADLLSKSHNTLWVSKHLGVHGLHVIDAKEIESVVAMVPFALKEEEKNNREIRQKYSNSVCMIEKPFLGDFLSTGLSEELGNEDGVIDN</sequence>
<gene>
    <name evidence="1" type="ORF">M378DRAFT_18417</name>
</gene>
<dbReference type="AlphaFoldDB" id="A0A0C2W1C8"/>
<proteinExistence type="predicted"/>
<reference evidence="1 2" key="1">
    <citation type="submission" date="2014-04" db="EMBL/GenBank/DDBJ databases">
        <title>Evolutionary Origins and Diversification of the Mycorrhizal Mutualists.</title>
        <authorList>
            <consortium name="DOE Joint Genome Institute"/>
            <consortium name="Mycorrhizal Genomics Consortium"/>
            <person name="Kohler A."/>
            <person name="Kuo A."/>
            <person name="Nagy L.G."/>
            <person name="Floudas D."/>
            <person name="Copeland A."/>
            <person name="Barry K.W."/>
            <person name="Cichocki N."/>
            <person name="Veneault-Fourrey C."/>
            <person name="LaButti K."/>
            <person name="Lindquist E.A."/>
            <person name="Lipzen A."/>
            <person name="Lundell T."/>
            <person name="Morin E."/>
            <person name="Murat C."/>
            <person name="Riley R."/>
            <person name="Ohm R."/>
            <person name="Sun H."/>
            <person name="Tunlid A."/>
            <person name="Henrissat B."/>
            <person name="Grigoriev I.V."/>
            <person name="Hibbett D.S."/>
            <person name="Martin F."/>
        </authorList>
    </citation>
    <scope>NUCLEOTIDE SEQUENCE [LARGE SCALE GENOMIC DNA]</scope>
    <source>
        <strain evidence="1 2">Koide BX008</strain>
    </source>
</reference>
<evidence type="ECO:0000313" key="1">
    <source>
        <dbReference type="EMBL" id="KIL54922.1"/>
    </source>
</evidence>
<evidence type="ECO:0000313" key="2">
    <source>
        <dbReference type="Proteomes" id="UP000054549"/>
    </source>
</evidence>
<organism evidence="1 2">
    <name type="scientific">Amanita muscaria (strain Koide BX008)</name>
    <dbReference type="NCBI Taxonomy" id="946122"/>
    <lineage>
        <taxon>Eukaryota</taxon>
        <taxon>Fungi</taxon>
        <taxon>Dikarya</taxon>
        <taxon>Basidiomycota</taxon>
        <taxon>Agaricomycotina</taxon>
        <taxon>Agaricomycetes</taxon>
        <taxon>Agaricomycetidae</taxon>
        <taxon>Agaricales</taxon>
        <taxon>Pluteineae</taxon>
        <taxon>Amanitaceae</taxon>
        <taxon>Amanita</taxon>
    </lineage>
</organism>
<dbReference type="InParanoid" id="A0A0C2W1C8"/>
<accession>A0A0C2W1C8</accession>
<name>A0A0C2W1C8_AMAMK</name>
<dbReference type="EMBL" id="KN818599">
    <property type="protein sequence ID" value="KIL54922.1"/>
    <property type="molecule type" value="Genomic_DNA"/>
</dbReference>
<dbReference type="HOGENOM" id="CLU_047287_0_0_1"/>
<dbReference type="OrthoDB" id="2669721at2759"/>
<keyword evidence="2" id="KW-1185">Reference proteome</keyword>